<gene>
    <name evidence="1" type="ORF">GO986_00410</name>
</gene>
<evidence type="ECO:0000313" key="1">
    <source>
        <dbReference type="EMBL" id="MVN85232.1"/>
    </source>
</evidence>
<reference evidence="1 2" key="1">
    <citation type="submission" date="2019-12" db="EMBL/GenBank/DDBJ databases">
        <title>Deinococcus sp. HMF7620 Genome sequencing and assembly.</title>
        <authorList>
            <person name="Kang H."/>
            <person name="Kim H."/>
            <person name="Joh K."/>
        </authorList>
    </citation>
    <scope>NUCLEOTIDE SEQUENCE [LARGE SCALE GENOMIC DNA]</scope>
    <source>
        <strain evidence="1 2">HMF7620</strain>
    </source>
</reference>
<accession>A0A7C9HP62</accession>
<dbReference type="EMBL" id="WQLB01000001">
    <property type="protein sequence ID" value="MVN85232.1"/>
    <property type="molecule type" value="Genomic_DNA"/>
</dbReference>
<dbReference type="AlphaFoldDB" id="A0A7C9HP62"/>
<proteinExistence type="predicted"/>
<keyword evidence="2" id="KW-1185">Reference proteome</keyword>
<name>A0A7C9HP62_9DEIO</name>
<sequence>MDIWDEIMTEGAILINLDSKDLIFGSWEWLPDAYKFDETPEELELYPEFPDIARELLEVVRHQWAGWTVTLALPAEFATQETLVVRGQDLTRPLITGTHAPETGWSREQIREGFRRMFNMTREPLRTQLAGIQL</sequence>
<dbReference type="Proteomes" id="UP000483286">
    <property type="component" value="Unassembled WGS sequence"/>
</dbReference>
<organism evidence="1 2">
    <name type="scientific">Deinococcus arboris</name>
    <dbReference type="NCBI Taxonomy" id="2682977"/>
    <lineage>
        <taxon>Bacteria</taxon>
        <taxon>Thermotogati</taxon>
        <taxon>Deinococcota</taxon>
        <taxon>Deinococci</taxon>
        <taxon>Deinococcales</taxon>
        <taxon>Deinococcaceae</taxon>
        <taxon>Deinococcus</taxon>
    </lineage>
</organism>
<dbReference type="RefSeq" id="WP_157457261.1">
    <property type="nucleotide sequence ID" value="NZ_WQLB01000001.1"/>
</dbReference>
<comment type="caution">
    <text evidence="1">The sequence shown here is derived from an EMBL/GenBank/DDBJ whole genome shotgun (WGS) entry which is preliminary data.</text>
</comment>
<evidence type="ECO:0000313" key="2">
    <source>
        <dbReference type="Proteomes" id="UP000483286"/>
    </source>
</evidence>
<protein>
    <submittedName>
        <fullName evidence="1">Uncharacterized protein</fullName>
    </submittedName>
</protein>